<proteinExistence type="predicted"/>
<protein>
    <recommendedName>
        <fullName evidence="4">VUT family protein</fullName>
    </recommendedName>
</protein>
<comment type="caution">
    <text evidence="2">The sequence shown here is derived from an EMBL/GenBank/DDBJ whole genome shotgun (WGS) entry which is preliminary data.</text>
</comment>
<dbReference type="Proteomes" id="UP001429564">
    <property type="component" value="Unassembled WGS sequence"/>
</dbReference>
<evidence type="ECO:0000313" key="3">
    <source>
        <dbReference type="Proteomes" id="UP001429564"/>
    </source>
</evidence>
<evidence type="ECO:0000313" key="2">
    <source>
        <dbReference type="EMBL" id="NIZ62859.1"/>
    </source>
</evidence>
<organism evidence="2 3">
    <name type="scientific">Parasedimentitalea denitrificans</name>
    <dbReference type="NCBI Taxonomy" id="2211118"/>
    <lineage>
        <taxon>Bacteria</taxon>
        <taxon>Pseudomonadati</taxon>
        <taxon>Pseudomonadota</taxon>
        <taxon>Alphaproteobacteria</taxon>
        <taxon>Rhodobacterales</taxon>
        <taxon>Paracoccaceae</taxon>
        <taxon>Parasedimentitalea</taxon>
    </lineage>
</organism>
<name>A0ABX0WB14_9RHOB</name>
<evidence type="ECO:0000256" key="1">
    <source>
        <dbReference type="SAM" id="Phobius"/>
    </source>
</evidence>
<dbReference type="RefSeq" id="WP_167685471.1">
    <property type="nucleotide sequence ID" value="NZ_QHLQ01000022.1"/>
</dbReference>
<keyword evidence="1" id="KW-0472">Membrane</keyword>
<feature type="transmembrane region" description="Helical" evidence="1">
    <location>
        <begin position="133"/>
        <end position="157"/>
    </location>
</feature>
<keyword evidence="3" id="KW-1185">Reference proteome</keyword>
<dbReference type="EMBL" id="QHLQ01000022">
    <property type="protein sequence ID" value="NIZ62859.1"/>
    <property type="molecule type" value="Genomic_DNA"/>
</dbReference>
<evidence type="ECO:0008006" key="4">
    <source>
        <dbReference type="Google" id="ProtNLM"/>
    </source>
</evidence>
<keyword evidence="1" id="KW-1133">Transmembrane helix</keyword>
<accession>A0ABX0WB14</accession>
<keyword evidence="1" id="KW-0812">Transmembrane</keyword>
<feature type="transmembrane region" description="Helical" evidence="1">
    <location>
        <begin position="68"/>
        <end position="89"/>
    </location>
</feature>
<feature type="transmembrane region" description="Helical" evidence="1">
    <location>
        <begin position="12"/>
        <end position="32"/>
    </location>
</feature>
<sequence length="198" mass="22247">MSRFEYMVDFAKNFLIVVAVYILCHGVTALVVTPVQNLFFSDITVFASLIYLPHGVRVLATWLSGWKALFSLFTGAFLSELLFTPAQIFKFTEPVILWSIAVGAMSAYVSFVIMKFFGRDLYAGRDRAMNWKWLLVVGAIASVFNSVGQIFVFSGLIVPDDLFAVLATYAIGDLVGLYVSMLVLMMVFRWIRLFADTK</sequence>
<reference evidence="2 3" key="1">
    <citation type="submission" date="2018-05" db="EMBL/GenBank/DDBJ databases">
        <authorList>
            <person name="Zhang Y.-J."/>
        </authorList>
    </citation>
    <scope>NUCLEOTIDE SEQUENCE [LARGE SCALE GENOMIC DNA]</scope>
    <source>
        <strain evidence="2 3">CY04</strain>
    </source>
</reference>
<gene>
    <name evidence="2" type="ORF">DL239_17965</name>
</gene>
<feature type="transmembrane region" description="Helical" evidence="1">
    <location>
        <begin position="95"/>
        <end position="113"/>
    </location>
</feature>
<feature type="transmembrane region" description="Helical" evidence="1">
    <location>
        <begin position="163"/>
        <end position="188"/>
    </location>
</feature>
<feature type="transmembrane region" description="Helical" evidence="1">
    <location>
        <begin position="38"/>
        <end position="56"/>
    </location>
</feature>